<gene>
    <name evidence="1" type="ORF">PVOR_25383</name>
</gene>
<keyword evidence="2" id="KW-1185">Reference proteome</keyword>
<evidence type="ECO:0000313" key="1">
    <source>
        <dbReference type="EMBL" id="EFU39352.1"/>
    </source>
</evidence>
<evidence type="ECO:0000313" key="2">
    <source>
        <dbReference type="Proteomes" id="UP000003094"/>
    </source>
</evidence>
<reference evidence="1 2" key="1">
    <citation type="journal article" date="2010" name="BMC Genomics">
        <title>Genome sequence of the pattern forming Paenibacillus vortex bacterium reveals potential for thriving in complex environments.</title>
        <authorList>
            <person name="Sirota-Madi A."/>
            <person name="Olender T."/>
            <person name="Helman Y."/>
            <person name="Ingham C."/>
            <person name="Brainis I."/>
            <person name="Roth D."/>
            <person name="Hagi E."/>
            <person name="Brodsky L."/>
            <person name="Leshkowitz D."/>
            <person name="Galatenko V."/>
            <person name="Nikolaev V."/>
            <person name="Mugasimangalam R.C."/>
            <person name="Bransburg-Zabary S."/>
            <person name="Gutnick D.L."/>
            <person name="Lancet D."/>
            <person name="Ben-Jacob E."/>
        </authorList>
    </citation>
    <scope>NUCLEOTIDE SEQUENCE [LARGE SCALE GENOMIC DNA]</scope>
    <source>
        <strain evidence="1 2">V453</strain>
    </source>
</reference>
<dbReference type="Proteomes" id="UP000003094">
    <property type="component" value="Unassembled WGS sequence"/>
</dbReference>
<protein>
    <submittedName>
        <fullName evidence="1">Uncharacterized protein</fullName>
    </submittedName>
</protein>
<dbReference type="KEGG" id="pvo:PVOR_25383"/>
<name>A0A2R9SPT3_9BACL</name>
<proteinExistence type="predicted"/>
<comment type="caution">
    <text evidence="1">The sequence shown here is derived from an EMBL/GenBank/DDBJ whole genome shotgun (WGS) entry which is preliminary data.</text>
</comment>
<dbReference type="AlphaFoldDB" id="A0A2R9SPT3"/>
<dbReference type="EMBL" id="ADHJ01000041">
    <property type="protein sequence ID" value="EFU39352.1"/>
    <property type="molecule type" value="Genomic_DNA"/>
</dbReference>
<sequence>MSEEQPRAGRLSFSSWTLLVGPWLLDTSGDIPKGQLLLSSVSELRRWPLSAAWISFVEMPFS</sequence>
<accession>A0A2R9SPT3</accession>
<organism evidence="1 2">
    <name type="scientific">Paenibacillus vortex V453</name>
    <dbReference type="NCBI Taxonomy" id="715225"/>
    <lineage>
        <taxon>Bacteria</taxon>
        <taxon>Bacillati</taxon>
        <taxon>Bacillota</taxon>
        <taxon>Bacilli</taxon>
        <taxon>Bacillales</taxon>
        <taxon>Paenibacillaceae</taxon>
        <taxon>Paenibacillus</taxon>
    </lineage>
</organism>